<evidence type="ECO:0000256" key="2">
    <source>
        <dbReference type="ARBA" id="ARBA00022692"/>
    </source>
</evidence>
<dbReference type="Gene3D" id="1.10.238.10">
    <property type="entry name" value="EF-hand"/>
    <property type="match status" value="1"/>
</dbReference>
<dbReference type="PANTHER" id="PTHR10037">
    <property type="entry name" value="VOLTAGE-GATED CATION CHANNEL CALCIUM AND SODIUM"/>
    <property type="match status" value="1"/>
</dbReference>
<dbReference type="InterPro" id="IPR005821">
    <property type="entry name" value="Ion_trans_dom"/>
</dbReference>
<evidence type="ECO:0000256" key="5">
    <source>
        <dbReference type="SAM" id="MobiDB-lite"/>
    </source>
</evidence>
<dbReference type="Proteomes" id="UP001165085">
    <property type="component" value="Unassembled WGS sequence"/>
</dbReference>
<feature type="region of interest" description="Disordered" evidence="5">
    <location>
        <begin position="1"/>
        <end position="132"/>
    </location>
</feature>
<dbReference type="Gene3D" id="1.20.120.350">
    <property type="entry name" value="Voltage-gated potassium channels. Chain C"/>
    <property type="match status" value="2"/>
</dbReference>
<gene>
    <name evidence="8" type="ORF">TrST_g8659</name>
</gene>
<feature type="transmembrane region" description="Helical" evidence="6">
    <location>
        <begin position="328"/>
        <end position="361"/>
    </location>
</feature>
<feature type="compositionally biased region" description="Basic residues" evidence="5">
    <location>
        <begin position="41"/>
        <end position="50"/>
    </location>
</feature>
<evidence type="ECO:0000256" key="4">
    <source>
        <dbReference type="ARBA" id="ARBA00023136"/>
    </source>
</evidence>
<keyword evidence="4 6" id="KW-0472">Membrane</keyword>
<dbReference type="OrthoDB" id="45894at2759"/>
<comment type="caution">
    <text evidence="8">The sequence shown here is derived from an EMBL/GenBank/DDBJ whole genome shotgun (WGS) entry which is preliminary data.</text>
</comment>
<evidence type="ECO:0000256" key="3">
    <source>
        <dbReference type="ARBA" id="ARBA00022989"/>
    </source>
</evidence>
<feature type="transmembrane region" description="Helical" evidence="6">
    <location>
        <begin position="210"/>
        <end position="234"/>
    </location>
</feature>
<keyword evidence="2 6" id="KW-0812">Transmembrane</keyword>
<feature type="transmembrane region" description="Helical" evidence="6">
    <location>
        <begin position="246"/>
        <end position="266"/>
    </location>
</feature>
<sequence length="960" mass="108782">MEMTSFNPVTSQVTLGSEGGRESPDQKWERKEQKAKSPKNMTRHPAKTAGKKAVEAQAKIKQPKPLSSKVKDVKKAYQSPYAQKSSKNLLSSVEESKTAAPVDTSSEEVPWQLNRIEKPVTPKKKSTKRPSTFFAQPSAINQKILTEEQAEIDVKTEEEQKRRERNGEDLIEEEVPEEDCPFVTDKYIMPDQWTGLARWWITKVSLPARIFALGEFFGSFILCVIIVAGILVGVQTYPGMENNQPILIIDQIILAIFCVEILTKMFAEGMAPWRYFVSREWKWNNFDFAIVMACMPFVDLGNSIALLRLFRLMRLAKLVKKIPQLQVIIMGLVGGFTSIGYILLLLFLVLYLFAIAGIYAFRENDPFHYGDLFTALLTLFRASTLEDWTDLMYINMFGCDTYANVYVGDESRTPDNAAYWCAFPMEKYWLSQIYFVMFVFISAMAMLSLFVGAVTMAMSEALEQMAEEKVLKLIARKKAEKAKRLEEEQRSRARTASSGMGLKSKSSKNLDDEEAKKARVPSKRLSKALSDMVGVGKLEGDDAKVKKLTLQQKLMLGAWEDVDLMAMKTETRRVFSNPIRQLWHDISLLAKKTVEHPVFVNSITIVIVIAGGLVGIQTYPGWGEDETTLKCETEKCTVCGQIDYVILLIFTAEISLKFIAADCRPYRVLYDSWNVFDLLVVVGSYVLGGGMITMLRLLRLLRVLKLVKAFPQLQVIVSALIKGMASIGYIGVILVMVFYVFGIVGMILFAANDPWHFGTLHIAMLSLFRASTFEDWTDIMYINMYGCDQYGYSAFEEKCTDPNATGALAAIYFVIFVIIGGLVLLTLFVGVVSTSMEEAQQEQQAELFIEARVKYLQQEANIDLRDMEDYHDVFNILDLSNDAALDVSELVNAFEWLEVHKTKDEAEEMFKMFKNDGDKNDINIADFVKFMYNLKITKAAGSDRDYDLGKKAWQKHMQEI</sequence>
<feature type="transmembrane region" description="Helical" evidence="6">
    <location>
        <begin position="810"/>
        <end position="832"/>
    </location>
</feature>
<feature type="transmembrane region" description="Helical" evidence="6">
    <location>
        <begin position="727"/>
        <end position="751"/>
    </location>
</feature>
<feature type="domain" description="EF-hand" evidence="7">
    <location>
        <begin position="865"/>
        <end position="900"/>
    </location>
</feature>
<feature type="compositionally biased region" description="Basic and acidic residues" evidence="5">
    <location>
        <begin position="508"/>
        <end position="517"/>
    </location>
</feature>
<feature type="compositionally biased region" description="Polar residues" evidence="5">
    <location>
        <begin position="1"/>
        <end position="15"/>
    </location>
</feature>
<feature type="region of interest" description="Disordered" evidence="5">
    <location>
        <begin position="484"/>
        <end position="522"/>
    </location>
</feature>
<feature type="transmembrane region" description="Helical" evidence="6">
    <location>
        <begin position="675"/>
        <end position="698"/>
    </location>
</feature>
<evidence type="ECO:0000256" key="1">
    <source>
        <dbReference type="ARBA" id="ARBA00004141"/>
    </source>
</evidence>
<keyword evidence="9" id="KW-1185">Reference proteome</keyword>
<dbReference type="PANTHER" id="PTHR10037:SF62">
    <property type="entry name" value="SODIUM CHANNEL PROTEIN 60E"/>
    <property type="match status" value="1"/>
</dbReference>
<accession>A0A9W7B401</accession>
<dbReference type="Gene3D" id="1.10.287.70">
    <property type="match status" value="2"/>
</dbReference>
<dbReference type="InterPro" id="IPR011992">
    <property type="entry name" value="EF-hand-dom_pair"/>
</dbReference>
<dbReference type="InterPro" id="IPR043203">
    <property type="entry name" value="VGCC_Ca_Na"/>
</dbReference>
<dbReference type="AlphaFoldDB" id="A0A9W7B401"/>
<dbReference type="CDD" id="cd00051">
    <property type="entry name" value="EFh"/>
    <property type="match status" value="1"/>
</dbReference>
<dbReference type="GO" id="GO:0001518">
    <property type="term" value="C:voltage-gated sodium channel complex"/>
    <property type="evidence" value="ECO:0007669"/>
    <property type="project" value="TreeGrafter"/>
</dbReference>
<comment type="subcellular location">
    <subcellularLocation>
        <location evidence="1">Membrane</location>
        <topology evidence="1">Multi-pass membrane protein</topology>
    </subcellularLocation>
</comment>
<feature type="compositionally biased region" description="Polar residues" evidence="5">
    <location>
        <begin position="80"/>
        <end position="93"/>
    </location>
</feature>
<feature type="region of interest" description="Disordered" evidence="5">
    <location>
        <begin position="146"/>
        <end position="167"/>
    </location>
</feature>
<reference evidence="9" key="1">
    <citation type="journal article" date="2023" name="Commun. Biol.">
        <title>Genome analysis of Parmales, the sister group of diatoms, reveals the evolutionary specialization of diatoms from phago-mixotrophs to photoautotrophs.</title>
        <authorList>
            <person name="Ban H."/>
            <person name="Sato S."/>
            <person name="Yoshikawa S."/>
            <person name="Yamada K."/>
            <person name="Nakamura Y."/>
            <person name="Ichinomiya M."/>
            <person name="Sato N."/>
            <person name="Blanc-Mathieu R."/>
            <person name="Endo H."/>
            <person name="Kuwata A."/>
            <person name="Ogata H."/>
        </authorList>
    </citation>
    <scope>NUCLEOTIDE SEQUENCE [LARGE SCALE GENOMIC DNA]</scope>
    <source>
        <strain evidence="9">NIES 3701</strain>
    </source>
</reference>
<evidence type="ECO:0000256" key="6">
    <source>
        <dbReference type="SAM" id="Phobius"/>
    </source>
</evidence>
<evidence type="ECO:0000313" key="8">
    <source>
        <dbReference type="EMBL" id="GMH81075.1"/>
    </source>
</evidence>
<dbReference type="EMBL" id="BRXY01000254">
    <property type="protein sequence ID" value="GMH81075.1"/>
    <property type="molecule type" value="Genomic_DNA"/>
</dbReference>
<protein>
    <recommendedName>
        <fullName evidence="7">EF-hand domain-containing protein</fullName>
    </recommendedName>
</protein>
<evidence type="ECO:0000313" key="9">
    <source>
        <dbReference type="Proteomes" id="UP001165085"/>
    </source>
</evidence>
<feature type="transmembrane region" description="Helical" evidence="6">
    <location>
        <begin position="598"/>
        <end position="619"/>
    </location>
</feature>
<name>A0A9W7B401_9STRA</name>
<feature type="transmembrane region" description="Helical" evidence="6">
    <location>
        <begin position="433"/>
        <end position="455"/>
    </location>
</feature>
<dbReference type="Pfam" id="PF00520">
    <property type="entry name" value="Ion_trans"/>
    <property type="match status" value="2"/>
</dbReference>
<dbReference type="GO" id="GO:0005509">
    <property type="term" value="F:calcium ion binding"/>
    <property type="evidence" value="ECO:0007669"/>
    <property type="project" value="InterPro"/>
</dbReference>
<dbReference type="GO" id="GO:0005248">
    <property type="term" value="F:voltage-gated sodium channel activity"/>
    <property type="evidence" value="ECO:0007669"/>
    <property type="project" value="TreeGrafter"/>
</dbReference>
<feature type="compositionally biased region" description="Basic and acidic residues" evidence="5">
    <location>
        <begin position="19"/>
        <end position="35"/>
    </location>
</feature>
<feature type="compositionally biased region" description="Basic and acidic residues" evidence="5">
    <location>
        <begin position="152"/>
        <end position="167"/>
    </location>
</feature>
<feature type="transmembrane region" description="Helical" evidence="6">
    <location>
        <begin position="286"/>
        <end position="307"/>
    </location>
</feature>
<evidence type="ECO:0000259" key="7">
    <source>
        <dbReference type="PROSITE" id="PS50222"/>
    </source>
</evidence>
<dbReference type="PROSITE" id="PS50222">
    <property type="entry name" value="EF_HAND_2"/>
    <property type="match status" value="1"/>
</dbReference>
<proteinExistence type="predicted"/>
<dbReference type="SUPFAM" id="SSF81324">
    <property type="entry name" value="Voltage-gated potassium channels"/>
    <property type="match status" value="2"/>
</dbReference>
<dbReference type="InterPro" id="IPR027359">
    <property type="entry name" value="Volt_channel_dom_sf"/>
</dbReference>
<keyword evidence="3 6" id="KW-1133">Transmembrane helix</keyword>
<dbReference type="SUPFAM" id="SSF47473">
    <property type="entry name" value="EF-hand"/>
    <property type="match status" value="1"/>
</dbReference>
<dbReference type="InterPro" id="IPR002048">
    <property type="entry name" value="EF_hand_dom"/>
</dbReference>
<organism evidence="8 9">
    <name type="scientific">Triparma strigata</name>
    <dbReference type="NCBI Taxonomy" id="1606541"/>
    <lineage>
        <taxon>Eukaryota</taxon>
        <taxon>Sar</taxon>
        <taxon>Stramenopiles</taxon>
        <taxon>Ochrophyta</taxon>
        <taxon>Bolidophyceae</taxon>
        <taxon>Parmales</taxon>
        <taxon>Triparmaceae</taxon>
        <taxon>Triparma</taxon>
    </lineage>
</organism>